<evidence type="ECO:0000256" key="1">
    <source>
        <dbReference type="SAM" id="Phobius"/>
    </source>
</evidence>
<sequence length="110" mass="12450">NTFTNLYFGLTSTPSSSLSFMACLLIRMPLSSSVAAIVRTKKLREKQITNVPYYCTILLRLALWQFGRSTVIGSRQSVRRTPSAVSYRNRVEATTQTSTAQQYIQYTQIT</sequence>
<keyword evidence="3" id="KW-1185">Reference proteome</keyword>
<keyword evidence="1" id="KW-1133">Transmembrane helix</keyword>
<feature type="non-terminal residue" evidence="2">
    <location>
        <position position="1"/>
    </location>
</feature>
<name>A0A212EHF7_DANPL</name>
<dbReference type="EMBL" id="AGBW02014900">
    <property type="protein sequence ID" value="OWR40916.1"/>
    <property type="molecule type" value="Genomic_DNA"/>
</dbReference>
<accession>A0A212EHF7</accession>
<protein>
    <submittedName>
        <fullName evidence="2">Pickpocket</fullName>
    </submittedName>
</protein>
<evidence type="ECO:0000313" key="3">
    <source>
        <dbReference type="Proteomes" id="UP000007151"/>
    </source>
</evidence>
<proteinExistence type="predicted"/>
<organism evidence="2 3">
    <name type="scientific">Danaus plexippus plexippus</name>
    <dbReference type="NCBI Taxonomy" id="278856"/>
    <lineage>
        <taxon>Eukaryota</taxon>
        <taxon>Metazoa</taxon>
        <taxon>Ecdysozoa</taxon>
        <taxon>Arthropoda</taxon>
        <taxon>Hexapoda</taxon>
        <taxon>Insecta</taxon>
        <taxon>Pterygota</taxon>
        <taxon>Neoptera</taxon>
        <taxon>Endopterygota</taxon>
        <taxon>Lepidoptera</taxon>
        <taxon>Glossata</taxon>
        <taxon>Ditrysia</taxon>
        <taxon>Papilionoidea</taxon>
        <taxon>Nymphalidae</taxon>
        <taxon>Danainae</taxon>
        <taxon>Danaini</taxon>
        <taxon>Danaina</taxon>
        <taxon>Danaus</taxon>
        <taxon>Danaus</taxon>
    </lineage>
</organism>
<evidence type="ECO:0000313" key="2">
    <source>
        <dbReference type="EMBL" id="OWR40916.1"/>
    </source>
</evidence>
<dbReference type="Proteomes" id="UP000007151">
    <property type="component" value="Unassembled WGS sequence"/>
</dbReference>
<dbReference type="AlphaFoldDB" id="A0A212EHF7"/>
<feature type="transmembrane region" description="Helical" evidence="1">
    <location>
        <begin position="18"/>
        <end position="38"/>
    </location>
</feature>
<comment type="caution">
    <text evidence="2">The sequence shown here is derived from an EMBL/GenBank/DDBJ whole genome shotgun (WGS) entry which is preliminary data.</text>
</comment>
<keyword evidence="1" id="KW-0472">Membrane</keyword>
<dbReference type="eggNOG" id="KOG4294">
    <property type="taxonomic scope" value="Eukaryota"/>
</dbReference>
<keyword evidence="1" id="KW-0812">Transmembrane</keyword>
<reference evidence="2 3" key="1">
    <citation type="journal article" date="2011" name="Cell">
        <title>The monarch butterfly genome yields insights into long-distance migration.</title>
        <authorList>
            <person name="Zhan S."/>
            <person name="Merlin C."/>
            <person name="Boore J.L."/>
            <person name="Reppert S.M."/>
        </authorList>
    </citation>
    <scope>NUCLEOTIDE SEQUENCE [LARGE SCALE GENOMIC DNA]</scope>
    <source>
        <strain evidence="2">F-2</strain>
    </source>
</reference>
<gene>
    <name evidence="2" type="ORF">KGM_216040B</name>
</gene>
<dbReference type="InParanoid" id="A0A212EHF7"/>
<dbReference type="KEGG" id="dpl:KGM_216040B"/>